<comment type="caution">
    <text evidence="1">The sequence shown here is derived from an EMBL/GenBank/DDBJ whole genome shotgun (WGS) entry which is preliminary data.</text>
</comment>
<name>A0A9X4XQG3_9BRAD</name>
<accession>A0A9X4XQG3</accession>
<dbReference type="Proteomes" id="UP000438991">
    <property type="component" value="Unassembled WGS sequence"/>
</dbReference>
<dbReference type="RefSeq" id="WP_155479521.1">
    <property type="nucleotide sequence ID" value="NZ_WNKV01000006.1"/>
</dbReference>
<protein>
    <submittedName>
        <fullName evidence="1">Uncharacterized protein</fullName>
    </submittedName>
</protein>
<dbReference type="EMBL" id="WNKV01000006">
    <property type="protein sequence ID" value="MTW16601.1"/>
    <property type="molecule type" value="Genomic_DNA"/>
</dbReference>
<reference evidence="1 2" key="1">
    <citation type="submission" date="2019-11" db="EMBL/GenBank/DDBJ databases">
        <title>Whole-genome sequence of Rhodoplanes serenus DSM 18633, type strain.</title>
        <authorList>
            <person name="Kyndt J.A."/>
            <person name="Meyer T.E."/>
        </authorList>
    </citation>
    <scope>NUCLEOTIDE SEQUENCE [LARGE SCALE GENOMIC DNA]</scope>
    <source>
        <strain evidence="1 2">DSM 18633</strain>
    </source>
</reference>
<organism evidence="1 2">
    <name type="scientific">Rhodoplanes serenus</name>
    <dbReference type="NCBI Taxonomy" id="200615"/>
    <lineage>
        <taxon>Bacteria</taxon>
        <taxon>Pseudomonadati</taxon>
        <taxon>Pseudomonadota</taxon>
        <taxon>Alphaproteobacteria</taxon>
        <taxon>Hyphomicrobiales</taxon>
        <taxon>Nitrobacteraceae</taxon>
        <taxon>Rhodoplanes</taxon>
    </lineage>
</organism>
<dbReference type="AlphaFoldDB" id="A0A9X4XQG3"/>
<evidence type="ECO:0000313" key="1">
    <source>
        <dbReference type="EMBL" id="MTW16601.1"/>
    </source>
</evidence>
<sequence length="135" mass="14150">MGLSAPAAMAQQGCCGPGPVIVYGAVPVLVAPPIGYVLDPAGARPPIYVVNQGPVYRGAGVYAVPTFSEGGDAYVHRYPYTYGPVYAPVGPYRRPYAYPPRRYGYLGPGAKLGAKVVDVRRVASVDQPGPTVPSR</sequence>
<proteinExistence type="predicted"/>
<evidence type="ECO:0000313" key="2">
    <source>
        <dbReference type="Proteomes" id="UP000438991"/>
    </source>
</evidence>
<gene>
    <name evidence="1" type="ORF">GJ689_10320</name>
</gene>